<dbReference type="Pfam" id="PF04241">
    <property type="entry name" value="DUF423"/>
    <property type="match status" value="1"/>
</dbReference>
<dbReference type="RefSeq" id="XP_040747006.1">
    <property type="nucleotide sequence ID" value="XM_040891636.1"/>
</dbReference>
<evidence type="ECO:0000313" key="7">
    <source>
        <dbReference type="Proteomes" id="UP000193922"/>
    </source>
</evidence>
<evidence type="ECO:0000256" key="1">
    <source>
        <dbReference type="ARBA" id="ARBA00004141"/>
    </source>
</evidence>
<feature type="transmembrane region" description="Helical" evidence="5">
    <location>
        <begin position="67"/>
        <end position="89"/>
    </location>
</feature>
<dbReference type="PANTHER" id="PTHR43461">
    <property type="entry name" value="TRANSMEMBRANE PROTEIN 256"/>
    <property type="match status" value="1"/>
</dbReference>
<dbReference type="OrthoDB" id="269173at2759"/>
<protein>
    <submittedName>
        <fullName evidence="6">DUF423-domain-containing protein</fullName>
    </submittedName>
</protein>
<evidence type="ECO:0000256" key="4">
    <source>
        <dbReference type="ARBA" id="ARBA00023136"/>
    </source>
</evidence>
<dbReference type="InterPro" id="IPR006696">
    <property type="entry name" value="DUF423"/>
</dbReference>
<evidence type="ECO:0000256" key="3">
    <source>
        <dbReference type="ARBA" id="ARBA00022989"/>
    </source>
</evidence>
<proteinExistence type="predicted"/>
<dbReference type="PANTHER" id="PTHR43461:SF1">
    <property type="entry name" value="TRANSMEMBRANE PROTEIN 256"/>
    <property type="match status" value="1"/>
</dbReference>
<name>A0A1Y1WK96_9FUNG</name>
<feature type="transmembrane region" description="Helical" evidence="5">
    <location>
        <begin position="96"/>
        <end position="118"/>
    </location>
</feature>
<sequence length="119" mass="12246">MSSALAIKAAAILGGSGVALGAFGAHALKRIVEDPHKIQQWGTASRYQQIHACALLAIGLSGKQAPYAVYLLTAGSIMFAGSIYTLVLLGERAHSIALMTPLGGLTMVAGWLSLVTLAL</sequence>
<dbReference type="GeneID" id="63808284"/>
<dbReference type="EMBL" id="MCFD01000001">
    <property type="protein sequence ID" value="ORX73795.1"/>
    <property type="molecule type" value="Genomic_DNA"/>
</dbReference>
<reference evidence="6 7" key="1">
    <citation type="submission" date="2016-07" db="EMBL/GenBank/DDBJ databases">
        <title>Pervasive Adenine N6-methylation of Active Genes in Fungi.</title>
        <authorList>
            <consortium name="DOE Joint Genome Institute"/>
            <person name="Mondo S.J."/>
            <person name="Dannebaum R.O."/>
            <person name="Kuo R.C."/>
            <person name="Labutti K."/>
            <person name="Haridas S."/>
            <person name="Kuo A."/>
            <person name="Salamov A."/>
            <person name="Ahrendt S.R."/>
            <person name="Lipzen A."/>
            <person name="Sullivan W."/>
            <person name="Andreopoulos W.B."/>
            <person name="Clum A."/>
            <person name="Lindquist E."/>
            <person name="Daum C."/>
            <person name="Ramamoorthy G.K."/>
            <person name="Gryganskyi A."/>
            <person name="Culley D."/>
            <person name="Magnuson J.K."/>
            <person name="James T.Y."/>
            <person name="O'Malley M.A."/>
            <person name="Stajich J.E."/>
            <person name="Spatafora J.W."/>
            <person name="Visel A."/>
            <person name="Grigoriev I.V."/>
        </authorList>
    </citation>
    <scope>NUCLEOTIDE SEQUENCE [LARGE SCALE GENOMIC DNA]</scope>
    <source>
        <strain evidence="6 7">ATCC 12442</strain>
    </source>
</reference>
<keyword evidence="3 5" id="KW-1133">Transmembrane helix</keyword>
<accession>A0A1Y1WK96</accession>
<dbReference type="GO" id="GO:0016020">
    <property type="term" value="C:membrane"/>
    <property type="evidence" value="ECO:0007669"/>
    <property type="project" value="UniProtKB-SubCell"/>
</dbReference>
<evidence type="ECO:0000256" key="2">
    <source>
        <dbReference type="ARBA" id="ARBA00022692"/>
    </source>
</evidence>
<keyword evidence="7" id="KW-1185">Reference proteome</keyword>
<comment type="caution">
    <text evidence="6">The sequence shown here is derived from an EMBL/GenBank/DDBJ whole genome shotgun (WGS) entry which is preliminary data.</text>
</comment>
<dbReference type="AlphaFoldDB" id="A0A1Y1WK96"/>
<evidence type="ECO:0000256" key="5">
    <source>
        <dbReference type="SAM" id="Phobius"/>
    </source>
</evidence>
<evidence type="ECO:0000313" key="6">
    <source>
        <dbReference type="EMBL" id="ORX73795.1"/>
    </source>
</evidence>
<keyword evidence="2 5" id="KW-0812">Transmembrane</keyword>
<organism evidence="6 7">
    <name type="scientific">Linderina pennispora</name>
    <dbReference type="NCBI Taxonomy" id="61395"/>
    <lineage>
        <taxon>Eukaryota</taxon>
        <taxon>Fungi</taxon>
        <taxon>Fungi incertae sedis</taxon>
        <taxon>Zoopagomycota</taxon>
        <taxon>Kickxellomycotina</taxon>
        <taxon>Kickxellomycetes</taxon>
        <taxon>Kickxellales</taxon>
        <taxon>Kickxellaceae</taxon>
        <taxon>Linderina</taxon>
    </lineage>
</organism>
<keyword evidence="4 5" id="KW-0472">Membrane</keyword>
<comment type="subcellular location">
    <subcellularLocation>
        <location evidence="1">Membrane</location>
        <topology evidence="1">Multi-pass membrane protein</topology>
    </subcellularLocation>
</comment>
<gene>
    <name evidence="6" type="ORF">DL89DRAFT_4116</name>
</gene>
<dbReference type="Proteomes" id="UP000193922">
    <property type="component" value="Unassembled WGS sequence"/>
</dbReference>